<dbReference type="Proteomes" id="UP000006304">
    <property type="component" value="Chromosome"/>
</dbReference>
<dbReference type="EMBL" id="CP003876">
    <property type="protein sequence ID" value="AFT99578.1"/>
    <property type="molecule type" value="Genomic_DNA"/>
</dbReference>
<dbReference type="KEGG" id="nbr:O3I_008080"/>
<feature type="signal peptide" evidence="1">
    <location>
        <begin position="1"/>
        <end position="27"/>
    </location>
</feature>
<dbReference type="AlphaFoldDB" id="K0ER99"/>
<dbReference type="HOGENOM" id="CLU_1453040_0_0_11"/>
<feature type="chain" id="PRO_5003830831" description="Secreted protein" evidence="1">
    <location>
        <begin position="28"/>
        <end position="186"/>
    </location>
</feature>
<keyword evidence="3" id="KW-1185">Reference proteome</keyword>
<name>K0ER99_NOCB7</name>
<keyword evidence="1" id="KW-0732">Signal</keyword>
<protein>
    <recommendedName>
        <fullName evidence="4">Secreted protein</fullName>
    </recommendedName>
</protein>
<evidence type="ECO:0000313" key="3">
    <source>
        <dbReference type="Proteomes" id="UP000006304"/>
    </source>
</evidence>
<dbReference type="PROSITE" id="PS51257">
    <property type="entry name" value="PROKAR_LIPOPROTEIN"/>
    <property type="match status" value="1"/>
</dbReference>
<gene>
    <name evidence="2" type="ORF">O3I_008080</name>
</gene>
<evidence type="ECO:0000313" key="2">
    <source>
        <dbReference type="EMBL" id="AFT99578.1"/>
    </source>
</evidence>
<evidence type="ECO:0000256" key="1">
    <source>
        <dbReference type="SAM" id="SignalP"/>
    </source>
</evidence>
<accession>K0ER99</accession>
<organism evidence="2 3">
    <name type="scientific">Nocardia brasiliensis (strain ATCC 700358 / HUJEG-1)</name>
    <dbReference type="NCBI Taxonomy" id="1133849"/>
    <lineage>
        <taxon>Bacteria</taxon>
        <taxon>Bacillati</taxon>
        <taxon>Actinomycetota</taxon>
        <taxon>Actinomycetes</taxon>
        <taxon>Mycobacteriales</taxon>
        <taxon>Nocardiaceae</taxon>
        <taxon>Nocardia</taxon>
    </lineage>
</organism>
<reference evidence="2 3" key="1">
    <citation type="journal article" date="2012" name="J. Bacteriol.">
        <title>Complete genome sequence of Nocardia brasiliensis HUJEG-1.</title>
        <authorList>
            <person name="Vera-Cabrera L."/>
            <person name="Ortiz-Lopez R."/>
            <person name="Elizondo-Gonzalez R."/>
            <person name="Perez-Maya A.A."/>
            <person name="Ocampo-Candiani J."/>
        </authorList>
    </citation>
    <scope>NUCLEOTIDE SEQUENCE [LARGE SCALE GENOMIC DNA]</scope>
    <source>
        <strain evidence="3">ATCC 700358</strain>
    </source>
</reference>
<sequence length="186" mass="19352">MRRAATFAIALLSLTGAALVPQPLASAAPVSTASCFLAGAERALPPGLSLEPSQQQVRNRGLSIVCAGRLAGRELNPFRAGVFDADVTTGTRPGLGSTGTCLTDGGEGHVTVRLPTTDGGTLQLDGPATYVSVGAENFMEGYLGPYHYVSFVQSMPDLNHLDENCVTKPVQHWISAGPIVLFDAAE</sequence>
<proteinExistence type="predicted"/>
<evidence type="ECO:0008006" key="4">
    <source>
        <dbReference type="Google" id="ProtNLM"/>
    </source>
</evidence>
<dbReference type="STRING" id="1133849.O3I_008080"/>